<feature type="domain" description="Retrovirus-related Pol polyprotein from transposon TNT 1-94-like beta-barrel" evidence="1">
    <location>
        <begin position="40"/>
        <end position="107"/>
    </location>
</feature>
<proteinExistence type="predicted"/>
<dbReference type="AlphaFoldDB" id="A0AAW2XHS7"/>
<reference evidence="2" key="2">
    <citation type="journal article" date="2024" name="Plant">
        <title>Genomic evolution and insights into agronomic trait innovations of Sesamum species.</title>
        <authorList>
            <person name="Miao H."/>
            <person name="Wang L."/>
            <person name="Qu L."/>
            <person name="Liu H."/>
            <person name="Sun Y."/>
            <person name="Le M."/>
            <person name="Wang Q."/>
            <person name="Wei S."/>
            <person name="Zheng Y."/>
            <person name="Lin W."/>
            <person name="Duan Y."/>
            <person name="Cao H."/>
            <person name="Xiong S."/>
            <person name="Wang X."/>
            <person name="Wei L."/>
            <person name="Li C."/>
            <person name="Ma Q."/>
            <person name="Ju M."/>
            <person name="Zhao R."/>
            <person name="Li G."/>
            <person name="Mu C."/>
            <person name="Tian Q."/>
            <person name="Mei H."/>
            <person name="Zhang T."/>
            <person name="Gao T."/>
            <person name="Zhang H."/>
        </authorList>
    </citation>
    <scope>NUCLEOTIDE SEQUENCE</scope>
    <source>
        <strain evidence="2">KEN1</strain>
    </source>
</reference>
<dbReference type="Pfam" id="PF22936">
    <property type="entry name" value="Pol_BBD"/>
    <property type="match status" value="1"/>
</dbReference>
<dbReference type="PANTHER" id="PTHR47592:SF31">
    <property type="entry name" value="ZINC FINGER, CCHC-TYPE-RELATED"/>
    <property type="match status" value="1"/>
</dbReference>
<name>A0AAW2XHS7_9LAMI</name>
<gene>
    <name evidence="2" type="ORF">Slati_1331900</name>
</gene>
<organism evidence="2">
    <name type="scientific">Sesamum latifolium</name>
    <dbReference type="NCBI Taxonomy" id="2727402"/>
    <lineage>
        <taxon>Eukaryota</taxon>
        <taxon>Viridiplantae</taxon>
        <taxon>Streptophyta</taxon>
        <taxon>Embryophyta</taxon>
        <taxon>Tracheophyta</taxon>
        <taxon>Spermatophyta</taxon>
        <taxon>Magnoliopsida</taxon>
        <taxon>eudicotyledons</taxon>
        <taxon>Gunneridae</taxon>
        <taxon>Pentapetalae</taxon>
        <taxon>asterids</taxon>
        <taxon>lamiids</taxon>
        <taxon>Lamiales</taxon>
        <taxon>Pedaliaceae</taxon>
        <taxon>Sesamum</taxon>
    </lineage>
</organism>
<dbReference type="PANTHER" id="PTHR47592">
    <property type="entry name" value="PBF68 PROTEIN"/>
    <property type="match status" value="1"/>
</dbReference>
<dbReference type="EMBL" id="JACGWN010000004">
    <property type="protein sequence ID" value="KAL0453538.1"/>
    <property type="molecule type" value="Genomic_DNA"/>
</dbReference>
<protein>
    <recommendedName>
        <fullName evidence="1">Retrovirus-related Pol polyprotein from transposon TNT 1-94-like beta-barrel domain-containing protein</fullName>
    </recommendedName>
</protein>
<evidence type="ECO:0000313" key="2">
    <source>
        <dbReference type="EMBL" id="KAL0453538.1"/>
    </source>
</evidence>
<sequence length="126" mass="14004">MPNVQVAETNVEEIIAMVSNLHIGMVTELNMAAAVKSFDWWYDSGATVHVCNDRSQFKHYEDAAEGQQVLMGNANTAIVLGKGNIEVQFTSGKKMLTNVLHVPDSQESVSVCCYLFQERFEDCDRG</sequence>
<comment type="caution">
    <text evidence="2">The sequence shown here is derived from an EMBL/GenBank/DDBJ whole genome shotgun (WGS) entry which is preliminary data.</text>
</comment>
<reference evidence="2" key="1">
    <citation type="submission" date="2020-06" db="EMBL/GenBank/DDBJ databases">
        <authorList>
            <person name="Li T."/>
            <person name="Hu X."/>
            <person name="Zhang T."/>
            <person name="Song X."/>
            <person name="Zhang H."/>
            <person name="Dai N."/>
            <person name="Sheng W."/>
            <person name="Hou X."/>
            <person name="Wei L."/>
        </authorList>
    </citation>
    <scope>NUCLEOTIDE SEQUENCE</scope>
    <source>
        <strain evidence="2">KEN1</strain>
        <tissue evidence="2">Leaf</tissue>
    </source>
</reference>
<dbReference type="InterPro" id="IPR054722">
    <property type="entry name" value="PolX-like_BBD"/>
</dbReference>
<evidence type="ECO:0000259" key="1">
    <source>
        <dbReference type="Pfam" id="PF22936"/>
    </source>
</evidence>
<accession>A0AAW2XHS7</accession>